<comment type="subcellular location">
    <subcellularLocation>
        <location evidence="1">Membrane</location>
        <topology evidence="1">Multi-pass membrane protein</topology>
    </subcellularLocation>
</comment>
<feature type="transmembrane region" description="Helical" evidence="6">
    <location>
        <begin position="118"/>
        <end position="140"/>
    </location>
</feature>
<feature type="transmembrane region" description="Helical" evidence="6">
    <location>
        <begin position="71"/>
        <end position="90"/>
    </location>
</feature>
<keyword evidence="4 6" id="KW-1133">Transmembrane helix</keyword>
<evidence type="ECO:0000313" key="8">
    <source>
        <dbReference type="Proteomes" id="UP000278162"/>
    </source>
</evidence>
<reference evidence="7 8" key="1">
    <citation type="submission" date="2018-10" db="EMBL/GenBank/DDBJ databases">
        <title>An outbreak of IMP-63 producing strain in France.</title>
        <authorList>
            <person name="Bour M."/>
            <person name="Liapis E."/>
            <person name="Plesiat P."/>
        </authorList>
    </citation>
    <scope>NUCLEOTIDE SEQUENCE [LARGE SCALE GENOMIC DNA]</scope>
    <source>
        <strain evidence="7 8">12917</strain>
    </source>
</reference>
<feature type="transmembrane region" description="Helical" evidence="6">
    <location>
        <begin position="39"/>
        <end position="65"/>
    </location>
</feature>
<dbReference type="PANTHER" id="PTHR31632:SF2">
    <property type="entry name" value="PLASMA MEMBRANE IRON PERMEASE"/>
    <property type="match status" value="1"/>
</dbReference>
<evidence type="ECO:0000256" key="1">
    <source>
        <dbReference type="ARBA" id="ARBA00004141"/>
    </source>
</evidence>
<evidence type="ECO:0000313" key="7">
    <source>
        <dbReference type="EMBL" id="RNF89113.1"/>
    </source>
</evidence>
<evidence type="ECO:0000256" key="2">
    <source>
        <dbReference type="ARBA" id="ARBA00008333"/>
    </source>
</evidence>
<dbReference type="InterPro" id="IPR004923">
    <property type="entry name" value="FTR1/Fip1/EfeU"/>
</dbReference>
<protein>
    <submittedName>
        <fullName evidence="7">FTR1 family iron permease</fullName>
    </submittedName>
</protein>
<organism evidence="7 8">
    <name type="scientific">Pseudomonas putida</name>
    <name type="common">Arthrobacter siderocapsulatus</name>
    <dbReference type="NCBI Taxonomy" id="303"/>
    <lineage>
        <taxon>Bacteria</taxon>
        <taxon>Pseudomonadati</taxon>
        <taxon>Pseudomonadota</taxon>
        <taxon>Gammaproteobacteria</taxon>
        <taxon>Pseudomonadales</taxon>
        <taxon>Pseudomonadaceae</taxon>
        <taxon>Pseudomonas</taxon>
    </lineage>
</organism>
<feature type="transmembrane region" description="Helical" evidence="6">
    <location>
        <begin position="179"/>
        <end position="199"/>
    </location>
</feature>
<dbReference type="EMBL" id="RJAI01000027">
    <property type="protein sequence ID" value="RNF89113.1"/>
    <property type="molecule type" value="Genomic_DNA"/>
</dbReference>
<proteinExistence type="inferred from homology"/>
<feature type="transmembrane region" description="Helical" evidence="6">
    <location>
        <begin position="146"/>
        <end position="167"/>
    </location>
</feature>
<dbReference type="GO" id="GO:0015093">
    <property type="term" value="F:ferrous iron transmembrane transporter activity"/>
    <property type="evidence" value="ECO:0007669"/>
    <property type="project" value="TreeGrafter"/>
</dbReference>
<keyword evidence="3 6" id="KW-0812">Transmembrane</keyword>
<dbReference type="Proteomes" id="UP000278162">
    <property type="component" value="Unassembled WGS sequence"/>
</dbReference>
<feature type="transmembrane region" description="Helical" evidence="6">
    <location>
        <begin position="6"/>
        <end position="27"/>
    </location>
</feature>
<keyword evidence="5 6" id="KW-0472">Membrane</keyword>
<feature type="transmembrane region" description="Helical" evidence="6">
    <location>
        <begin position="248"/>
        <end position="268"/>
    </location>
</feature>
<name>A0A3M8T7L2_PSEPU</name>
<comment type="caution">
    <text evidence="7">The sequence shown here is derived from an EMBL/GenBank/DDBJ whole genome shotgun (WGS) entry which is preliminary data.</text>
</comment>
<accession>A0A3M8T7L2</accession>
<gene>
    <name evidence="7" type="ORF">EFK07_12230</name>
</gene>
<dbReference type="Pfam" id="PF03239">
    <property type="entry name" value="FTR1"/>
    <property type="match status" value="1"/>
</dbReference>
<dbReference type="RefSeq" id="WP_123084444.1">
    <property type="nucleotide sequence ID" value="NZ_RJAI01000027.1"/>
</dbReference>
<dbReference type="AlphaFoldDB" id="A0A3M8T7L2"/>
<evidence type="ECO:0000256" key="4">
    <source>
        <dbReference type="ARBA" id="ARBA00022989"/>
    </source>
</evidence>
<sequence>MEQALLIVWRESVEALLVIGLLHAWLSRQYNARQLLRKLWEGVAAGIALAALLALLMVVAGSWMSGTPGEWFQAAMSALASLLILQMVVWMSPNAGNLRNALESRAQQALAHSRHSGLTLLATLAVAREGSEIAIFLYGAVGSASAIQTIAGALLGGALGALSFVLLQRGSRFLDWRRFFTISETLLLLLGGSMLMNALDRTTGQLMGMDLPEALYGWLGDPLWDTSAWLDDGARIGGLIAGMTGYRAMPSAVAVAVLVSYWLLAWWLRRPRANSPSIRAAT</sequence>
<dbReference type="PANTHER" id="PTHR31632">
    <property type="entry name" value="IRON TRANSPORTER FTH1"/>
    <property type="match status" value="1"/>
</dbReference>
<evidence type="ECO:0000256" key="5">
    <source>
        <dbReference type="ARBA" id="ARBA00023136"/>
    </source>
</evidence>
<dbReference type="GO" id="GO:0033573">
    <property type="term" value="C:high-affinity iron permease complex"/>
    <property type="evidence" value="ECO:0007669"/>
    <property type="project" value="InterPro"/>
</dbReference>
<comment type="similarity">
    <text evidence="2">Belongs to the oxidase-dependent Fe transporter (OFeT) (TC 9.A.10.1) family.</text>
</comment>
<evidence type="ECO:0000256" key="6">
    <source>
        <dbReference type="SAM" id="Phobius"/>
    </source>
</evidence>
<evidence type="ECO:0000256" key="3">
    <source>
        <dbReference type="ARBA" id="ARBA00022692"/>
    </source>
</evidence>